<gene>
    <name evidence="2" type="primary">brxL</name>
    <name evidence="2" type="ORF">D6D85_12880</name>
</gene>
<evidence type="ECO:0000313" key="2">
    <source>
        <dbReference type="EMBL" id="RSN72694.1"/>
    </source>
</evidence>
<dbReference type="Pfam" id="PF20442">
    <property type="entry name" value="BrxL_N"/>
    <property type="match status" value="1"/>
</dbReference>
<keyword evidence="3" id="KW-1185">Reference proteome</keyword>
<proteinExistence type="predicted"/>
<protein>
    <submittedName>
        <fullName evidence="2">BREX system Lon protease-like protein BrxL</fullName>
    </submittedName>
</protein>
<accession>A0A3R9R1K8</accession>
<dbReference type="GO" id="GO:0008233">
    <property type="term" value="F:peptidase activity"/>
    <property type="evidence" value="ECO:0007669"/>
    <property type="project" value="UniProtKB-KW"/>
</dbReference>
<reference evidence="2 3" key="1">
    <citation type="submission" date="2018-10" db="EMBL/GenBank/DDBJ databases">
        <title>Co-occurring genomic capacity for anaerobic methane metabolism and dissimilatory sulfite reduction discovered in the Korarchaeota.</title>
        <authorList>
            <person name="Mckay L.J."/>
            <person name="Dlakic M."/>
            <person name="Fields M.W."/>
            <person name="Delmont T.O."/>
            <person name="Eren A.M."/>
            <person name="Jay Z.J."/>
            <person name="Klingelsmith K.B."/>
            <person name="Rusch D.B."/>
            <person name="Inskeep W.P."/>
        </authorList>
    </citation>
    <scope>NUCLEOTIDE SEQUENCE [LARGE SCALE GENOMIC DNA]</scope>
    <source>
        <strain evidence="2 3">MDKW</strain>
    </source>
</reference>
<keyword evidence="2" id="KW-0645">Protease</keyword>
<comment type="caution">
    <text evidence="2">The sequence shown here is derived from an EMBL/GenBank/DDBJ whole genome shotgun (WGS) entry which is preliminary data.</text>
</comment>
<dbReference type="OrthoDB" id="30926at2157"/>
<dbReference type="EMBL" id="RCOS01000143">
    <property type="protein sequence ID" value="RSN72694.1"/>
    <property type="molecule type" value="Genomic_DNA"/>
</dbReference>
<dbReference type="NCBIfam" id="TIGR02688">
    <property type="entry name" value="BREX system Lon protease-like protein BrxL"/>
    <property type="match status" value="1"/>
</dbReference>
<keyword evidence="2" id="KW-0378">Hydrolase</keyword>
<evidence type="ECO:0000313" key="3">
    <source>
        <dbReference type="Proteomes" id="UP000277582"/>
    </source>
</evidence>
<name>A0A3R9R1K8_9CREN</name>
<dbReference type="Pfam" id="PF13337">
    <property type="entry name" value="BrxL_ATPase"/>
    <property type="match status" value="1"/>
</dbReference>
<feature type="domain" description="BREX system Lon protease-like BrxL N-terminal" evidence="1">
    <location>
        <begin position="11"/>
        <end position="136"/>
    </location>
</feature>
<dbReference type="GO" id="GO:0006508">
    <property type="term" value="P:proteolysis"/>
    <property type="evidence" value="ECO:0007669"/>
    <property type="project" value="UniProtKB-KW"/>
</dbReference>
<organism evidence="2 3">
    <name type="scientific">Candidatus Methanodesulfokora washburnensis</name>
    <dbReference type="NCBI Taxonomy" id="2478471"/>
    <lineage>
        <taxon>Archaea</taxon>
        <taxon>Thermoproteota</taxon>
        <taxon>Candidatus Korarchaeia</taxon>
        <taxon>Candidatus Korarchaeia incertae sedis</taxon>
        <taxon>Candidatus Methanodesulfokora</taxon>
    </lineage>
</organism>
<sequence>MDELNAKLRYVFGDVVVRKDVVLYQEVARLPRFISEYLISSLGKERPTREDLEKIADLVFRCFPEPRDRDKVLHDLMKLGEYKVIDEVKVFTDVSSGTHRAFLWNLGLECAITDELLEKYENLLRQGLWGLAKLQYISDTEEGYVTVVDFLPFQIAKLDMKAFMDGRREFTTNEWIDVLISTIGFNPEPLPWRKKLVILSRLIPLVEPNVNMMELGPRNTGKTYTYLNTSHYTRIFSGGRISPAVLIWNLAKNIPGEITTKDCVVFDEISKVEFSSADEMMGKLKLYMESGFIERGTRRGISQCSLMFMGNVDVKGEMPIEDFTYVLPEVMRDPAFIDRIHGFIPGWEVPKIGKLDAYISKHYGFVTDYFAEVLHELRKKTEFYYYISEEVELSNVTGRDEKAIKRIASGLLKLISPHGEFKEEELKIALDLAVEYRQRIADWLHFMRPGEFERKKIGYKVK</sequence>
<dbReference type="Proteomes" id="UP000277582">
    <property type="component" value="Unassembled WGS sequence"/>
</dbReference>
<dbReference type="InterPro" id="IPR046838">
    <property type="entry name" value="BrxL_N"/>
</dbReference>
<evidence type="ECO:0000259" key="1">
    <source>
        <dbReference type="Pfam" id="PF20442"/>
    </source>
</evidence>
<dbReference type="InterPro" id="IPR014061">
    <property type="entry name" value="BrxL-like"/>
</dbReference>
<dbReference type="AlphaFoldDB" id="A0A3R9R1K8"/>